<dbReference type="Pfam" id="PF02668">
    <property type="entry name" value="TauD"/>
    <property type="match status" value="1"/>
</dbReference>
<dbReference type="Gene3D" id="3.60.130.10">
    <property type="entry name" value="Clavaminate synthase-like"/>
    <property type="match status" value="1"/>
</dbReference>
<dbReference type="InterPro" id="IPR051323">
    <property type="entry name" value="AtsK-like"/>
</dbReference>
<evidence type="ECO:0000256" key="5">
    <source>
        <dbReference type="ARBA" id="ARBA00023004"/>
    </source>
</evidence>
<dbReference type="SUPFAM" id="SSF51197">
    <property type="entry name" value="Clavaminate synthase-like"/>
    <property type="match status" value="1"/>
</dbReference>
<dbReference type="InterPro" id="IPR003819">
    <property type="entry name" value="TauD/TfdA-like"/>
</dbReference>
<dbReference type="GO" id="GO:0046872">
    <property type="term" value="F:metal ion binding"/>
    <property type="evidence" value="ECO:0007669"/>
    <property type="project" value="UniProtKB-KW"/>
</dbReference>
<dbReference type="GO" id="GO:0016706">
    <property type="term" value="F:2-oxoglutarate-dependent dioxygenase activity"/>
    <property type="evidence" value="ECO:0007669"/>
    <property type="project" value="TreeGrafter"/>
</dbReference>
<evidence type="ECO:0000256" key="3">
    <source>
        <dbReference type="ARBA" id="ARBA00022964"/>
    </source>
</evidence>
<evidence type="ECO:0000313" key="8">
    <source>
        <dbReference type="Proteomes" id="UP001489004"/>
    </source>
</evidence>
<evidence type="ECO:0000256" key="2">
    <source>
        <dbReference type="ARBA" id="ARBA00022723"/>
    </source>
</evidence>
<keyword evidence="4" id="KW-0560">Oxidoreductase</keyword>
<keyword evidence="3" id="KW-0223">Dioxygenase</keyword>
<dbReference type="PANTHER" id="PTHR30468:SF1">
    <property type="entry name" value="ALPHA-KETOGLUTARATE-DEPENDENT SULFONATE DIOXYGENASE"/>
    <property type="match status" value="1"/>
</dbReference>
<evidence type="ECO:0000256" key="4">
    <source>
        <dbReference type="ARBA" id="ARBA00023002"/>
    </source>
</evidence>
<evidence type="ECO:0000259" key="6">
    <source>
        <dbReference type="Pfam" id="PF02668"/>
    </source>
</evidence>
<keyword evidence="8" id="KW-1185">Reference proteome</keyword>
<dbReference type="AlphaFoldDB" id="A0AAW1QRT8"/>
<protein>
    <recommendedName>
        <fullName evidence="6">TauD/TfdA-like domain-containing protein</fullName>
    </recommendedName>
</protein>
<keyword evidence="5" id="KW-0408">Iron</keyword>
<keyword evidence="2" id="KW-0479">Metal-binding</keyword>
<evidence type="ECO:0000313" key="7">
    <source>
        <dbReference type="EMBL" id="KAK9824174.1"/>
    </source>
</evidence>
<accession>A0AAW1QRT8</accession>
<comment type="similarity">
    <text evidence="1">Belongs to the TfdA dioxygenase family.</text>
</comment>
<organism evidence="7 8">
    <name type="scientific">[Myrmecia] bisecta</name>
    <dbReference type="NCBI Taxonomy" id="41462"/>
    <lineage>
        <taxon>Eukaryota</taxon>
        <taxon>Viridiplantae</taxon>
        <taxon>Chlorophyta</taxon>
        <taxon>core chlorophytes</taxon>
        <taxon>Trebouxiophyceae</taxon>
        <taxon>Trebouxiales</taxon>
        <taxon>Trebouxiaceae</taxon>
        <taxon>Myrmecia</taxon>
    </lineage>
</organism>
<dbReference type="GO" id="GO:0005737">
    <property type="term" value="C:cytoplasm"/>
    <property type="evidence" value="ECO:0007669"/>
    <property type="project" value="TreeGrafter"/>
</dbReference>
<dbReference type="EMBL" id="JALJOR010000002">
    <property type="protein sequence ID" value="KAK9824174.1"/>
    <property type="molecule type" value="Genomic_DNA"/>
</dbReference>
<dbReference type="PANTHER" id="PTHR30468">
    <property type="entry name" value="ALPHA-KETOGLUTARATE-DEPENDENT SULFONATE DIOXYGENASE"/>
    <property type="match status" value="1"/>
</dbReference>
<dbReference type="InterPro" id="IPR042098">
    <property type="entry name" value="TauD-like_sf"/>
</dbReference>
<sequence>MQLRSREDLVRSHVGQVLHPSDEERVLTLFPYDKQALQDRQFSNAIFKERIPDHPLITVRANGVDLKDHFGLTTDVFAQKQPQGILPFSEHRVWHMDASDYPCPPEVSSIYVIQNPPEGADTVFASAVAAFENLSDELKAHVLQLQSYNARGTGPIGFHMSENGVRRLDDMDAKIAKAKEEGNWTEQPLLPFVIQDPDTGKRSLLLSTQLLHSFHGMSREDSLALLDQVLAPALVDSEVYSLKWQPHDFAIWANRRLIHSASPTKDWANEHSRLIHLVFLDSDQPVVPAATV</sequence>
<reference evidence="7 8" key="1">
    <citation type="journal article" date="2024" name="Nat. Commun.">
        <title>Phylogenomics reveals the evolutionary origins of lichenization in chlorophyte algae.</title>
        <authorList>
            <person name="Puginier C."/>
            <person name="Libourel C."/>
            <person name="Otte J."/>
            <person name="Skaloud P."/>
            <person name="Haon M."/>
            <person name="Grisel S."/>
            <person name="Petersen M."/>
            <person name="Berrin J.G."/>
            <person name="Delaux P.M."/>
            <person name="Dal Grande F."/>
            <person name="Keller J."/>
        </authorList>
    </citation>
    <scope>NUCLEOTIDE SEQUENCE [LARGE SCALE GENOMIC DNA]</scope>
    <source>
        <strain evidence="7 8">SAG 2043</strain>
    </source>
</reference>
<comment type="caution">
    <text evidence="7">The sequence shown here is derived from an EMBL/GenBank/DDBJ whole genome shotgun (WGS) entry which is preliminary data.</text>
</comment>
<dbReference type="Proteomes" id="UP001489004">
    <property type="component" value="Unassembled WGS sequence"/>
</dbReference>
<proteinExistence type="inferred from homology"/>
<feature type="domain" description="TauD/TfdA-like" evidence="6">
    <location>
        <begin position="63"/>
        <end position="267"/>
    </location>
</feature>
<name>A0AAW1QRT8_9CHLO</name>
<evidence type="ECO:0000256" key="1">
    <source>
        <dbReference type="ARBA" id="ARBA00005896"/>
    </source>
</evidence>
<gene>
    <name evidence="7" type="ORF">WJX72_008300</name>
</gene>